<protein>
    <recommendedName>
        <fullName evidence="2">HNH nuclease domain-containing protein</fullName>
    </recommendedName>
</protein>
<dbReference type="EMBL" id="JAVIZQ010000001">
    <property type="protein sequence ID" value="MDR6143930.1"/>
    <property type="molecule type" value="Genomic_DNA"/>
</dbReference>
<feature type="compositionally biased region" description="Basic and acidic residues" evidence="1">
    <location>
        <begin position="282"/>
        <end position="293"/>
    </location>
</feature>
<evidence type="ECO:0000256" key="1">
    <source>
        <dbReference type="SAM" id="MobiDB-lite"/>
    </source>
</evidence>
<organism evidence="3 4">
    <name type="scientific">Microbacterium foliorum</name>
    <dbReference type="NCBI Taxonomy" id="104336"/>
    <lineage>
        <taxon>Bacteria</taxon>
        <taxon>Bacillati</taxon>
        <taxon>Actinomycetota</taxon>
        <taxon>Actinomycetes</taxon>
        <taxon>Micrococcales</taxon>
        <taxon>Microbacteriaceae</taxon>
        <taxon>Microbacterium</taxon>
    </lineage>
</organism>
<dbReference type="Proteomes" id="UP001249291">
    <property type="component" value="Unassembled WGS sequence"/>
</dbReference>
<reference evidence="3 4" key="1">
    <citation type="submission" date="2023-08" db="EMBL/GenBank/DDBJ databases">
        <title>Functional and genomic diversity of the sorghum phyllosphere microbiome.</title>
        <authorList>
            <person name="Shade A."/>
        </authorList>
    </citation>
    <scope>NUCLEOTIDE SEQUENCE [LARGE SCALE GENOMIC DNA]</scope>
    <source>
        <strain evidence="3 4">SORGH_AS_0445</strain>
    </source>
</reference>
<accession>A0ABU1HV43</accession>
<dbReference type="Pfam" id="PF02720">
    <property type="entry name" value="DUF222"/>
    <property type="match status" value="2"/>
</dbReference>
<gene>
    <name evidence="3" type="ORF">QE375_003484</name>
</gene>
<name>A0ABU1HV43_9MICO</name>
<feature type="region of interest" description="Disordered" evidence="1">
    <location>
        <begin position="161"/>
        <end position="188"/>
    </location>
</feature>
<feature type="region of interest" description="Disordered" evidence="1">
    <location>
        <begin position="266"/>
        <end position="339"/>
    </location>
</feature>
<dbReference type="InterPro" id="IPR003615">
    <property type="entry name" value="HNH_nuc"/>
</dbReference>
<feature type="compositionally biased region" description="Acidic residues" evidence="1">
    <location>
        <begin position="171"/>
        <end position="180"/>
    </location>
</feature>
<keyword evidence="4" id="KW-1185">Reference proteome</keyword>
<dbReference type="InterPro" id="IPR003870">
    <property type="entry name" value="DUF222"/>
</dbReference>
<comment type="caution">
    <text evidence="3">The sequence shown here is derived from an EMBL/GenBank/DDBJ whole genome shotgun (WGS) entry which is preliminary data.</text>
</comment>
<feature type="domain" description="HNH nuclease" evidence="2">
    <location>
        <begin position="468"/>
        <end position="520"/>
    </location>
</feature>
<sequence length="570" mass="59463">MNSTAELLDRVVADLDAVLSDDALAGLSDADRITVLQGAGAAFRRAEAVIVETIATGDPGDFPHSAGCRGLNELLQRTVGVDVRGATRVDRVVDLVRRPMSLAGERMPARWAEMRLALLDGVVGVAGFLAATGPIEKVWDRLTVDQRLAADVALAGCARGHGLEAGPGDDPTGEDPDVDEGAAGPSPTAQDLEALAEDLASMFDPDGEEPKDEDARRRRGITIGRVKDGMHAIRGYLTPDAAAQLQLILDAILNPKGDGPPMPGVFFAPTGGSDADTDSPDADSRGTDSRDTEFWDPGSRGADSSSAGAGAGAGSGVDVDADRGHDSEEIDPFNSDPRCVLDDRTAAQKRHDALTAALGIAARHKDMPTLGGASPVVVVTVDANDLTHHAAHASGAPGAAFGGAPFGGAGGAAGASGNGGWATIPGSGAHVPVSVAAQVACSGAIQRVLMDEGRIIGITTTDRIFTVHQRRAIIARDKECLIPGCHVPASWCEIHHVTEHARGGPTHTDNGVPLCWWHHRSLGTSGWEIRMNDGLPQVRGPAWWDPAQHWRTPRLSLPSPARVRRTSLRI</sequence>
<dbReference type="SMART" id="SM00507">
    <property type="entry name" value="HNHc"/>
    <property type="match status" value="1"/>
</dbReference>
<dbReference type="RefSeq" id="WP_309693577.1">
    <property type="nucleotide sequence ID" value="NZ_JAVIZQ010000001.1"/>
</dbReference>
<feature type="compositionally biased region" description="Low complexity" evidence="1">
    <location>
        <begin position="298"/>
        <end position="308"/>
    </location>
</feature>
<proteinExistence type="predicted"/>
<dbReference type="CDD" id="cd00085">
    <property type="entry name" value="HNHc"/>
    <property type="match status" value="1"/>
</dbReference>
<evidence type="ECO:0000313" key="4">
    <source>
        <dbReference type="Proteomes" id="UP001249291"/>
    </source>
</evidence>
<dbReference type="Gene3D" id="1.10.30.50">
    <property type="match status" value="1"/>
</dbReference>
<evidence type="ECO:0000313" key="3">
    <source>
        <dbReference type="EMBL" id="MDR6143930.1"/>
    </source>
</evidence>
<evidence type="ECO:0000259" key="2">
    <source>
        <dbReference type="SMART" id="SM00507"/>
    </source>
</evidence>